<protein>
    <submittedName>
        <fullName evidence="1">Uncharacterized protein</fullName>
    </submittedName>
</protein>
<gene>
    <name evidence="1" type="ORF">GCM10017591_17920</name>
</gene>
<evidence type="ECO:0000313" key="2">
    <source>
        <dbReference type="Proteomes" id="UP001142291"/>
    </source>
</evidence>
<proteinExistence type="predicted"/>
<dbReference type="AlphaFoldDB" id="A0A9W6M5S6"/>
<reference evidence="1" key="2">
    <citation type="submission" date="2023-01" db="EMBL/GenBank/DDBJ databases">
        <authorList>
            <person name="Sun Q."/>
            <person name="Evtushenko L."/>
        </authorList>
    </citation>
    <scope>NUCLEOTIDE SEQUENCE</scope>
    <source>
        <strain evidence="1">VKM Ac-1940</strain>
    </source>
</reference>
<accession>A0A9W6M5S6</accession>
<sequence>MCHALTLDERIGVRLRGLGARTIRRALTYTILVAAHDQGRFTILAVEGWRYPNGGRRDATWRVRGVKEYAAAEGWVRAPEG</sequence>
<evidence type="ECO:0000313" key="1">
    <source>
        <dbReference type="EMBL" id="GLJ95729.1"/>
    </source>
</evidence>
<reference evidence="1" key="1">
    <citation type="journal article" date="2014" name="Int. J. Syst. Evol. Microbiol.">
        <title>Complete genome sequence of Corynebacterium casei LMG S-19264T (=DSM 44701T), isolated from a smear-ripened cheese.</title>
        <authorList>
            <consortium name="US DOE Joint Genome Institute (JGI-PGF)"/>
            <person name="Walter F."/>
            <person name="Albersmeier A."/>
            <person name="Kalinowski J."/>
            <person name="Ruckert C."/>
        </authorList>
    </citation>
    <scope>NUCLEOTIDE SEQUENCE</scope>
    <source>
        <strain evidence="1">VKM Ac-1940</strain>
    </source>
</reference>
<keyword evidence="2" id="KW-1185">Reference proteome</keyword>
<dbReference type="EMBL" id="BSER01000009">
    <property type="protein sequence ID" value="GLJ95729.1"/>
    <property type="molecule type" value="Genomic_DNA"/>
</dbReference>
<name>A0A9W6M5S6_9MICO</name>
<comment type="caution">
    <text evidence="1">The sequence shown here is derived from an EMBL/GenBank/DDBJ whole genome shotgun (WGS) entry which is preliminary data.</text>
</comment>
<organism evidence="1 2">
    <name type="scientific">Microbacterium dextranolyticum</name>
    <dbReference type="NCBI Taxonomy" id="36806"/>
    <lineage>
        <taxon>Bacteria</taxon>
        <taxon>Bacillati</taxon>
        <taxon>Actinomycetota</taxon>
        <taxon>Actinomycetes</taxon>
        <taxon>Micrococcales</taxon>
        <taxon>Microbacteriaceae</taxon>
        <taxon>Microbacterium</taxon>
    </lineage>
</organism>
<dbReference type="Proteomes" id="UP001142291">
    <property type="component" value="Unassembled WGS sequence"/>
</dbReference>